<dbReference type="GO" id="GO:1990904">
    <property type="term" value="C:ribonucleoprotein complex"/>
    <property type="evidence" value="ECO:0007669"/>
    <property type="project" value="UniProtKB-KW"/>
</dbReference>
<dbReference type="PANTHER" id="PTHR10544">
    <property type="entry name" value="60S RIBOSOMAL PROTEIN L28"/>
    <property type="match status" value="1"/>
</dbReference>
<keyword evidence="2" id="KW-0689">Ribosomal protein</keyword>
<dbReference type="RefSeq" id="XP_020116869.1">
    <property type="nucleotide sequence ID" value="XM_020262785.1"/>
</dbReference>
<evidence type="ECO:0000313" key="6">
    <source>
        <dbReference type="EMBL" id="OKL56748.1"/>
    </source>
</evidence>
<dbReference type="EMBL" id="LFMY01000013">
    <property type="protein sequence ID" value="OKL56748.1"/>
    <property type="molecule type" value="Genomic_DNA"/>
</dbReference>
<evidence type="ECO:0000256" key="3">
    <source>
        <dbReference type="ARBA" id="ARBA00023274"/>
    </source>
</evidence>
<dbReference type="GeneID" id="31007642"/>
<dbReference type="STRING" id="1441469.A0A225AI18"/>
<evidence type="ECO:0000259" key="5">
    <source>
        <dbReference type="Pfam" id="PF01778"/>
    </source>
</evidence>
<dbReference type="AlphaFoldDB" id="A0A225AI18"/>
<dbReference type="Pfam" id="PF01778">
    <property type="entry name" value="Ribosomal_L28e"/>
    <property type="match status" value="1"/>
</dbReference>
<comment type="similarity">
    <text evidence="1">Belongs to the eukaryotic ribosomal protein eL28 family.</text>
</comment>
<proteinExistence type="inferred from homology"/>
<gene>
    <name evidence="6" type="ORF">UA08_07886</name>
</gene>
<keyword evidence="7" id="KW-1185">Reference proteome</keyword>
<keyword evidence="3" id="KW-0687">Ribonucleoprotein</keyword>
<dbReference type="Proteomes" id="UP000214365">
    <property type="component" value="Unassembled WGS sequence"/>
</dbReference>
<comment type="caution">
    <text evidence="6">The sequence shown here is derived from an EMBL/GenBank/DDBJ whole genome shotgun (WGS) entry which is preliminary data.</text>
</comment>
<feature type="domain" description="Ribosomal eL28/Mak16" evidence="5">
    <location>
        <begin position="12"/>
        <end position="131"/>
    </location>
</feature>
<evidence type="ECO:0000256" key="1">
    <source>
        <dbReference type="ARBA" id="ARBA00007926"/>
    </source>
</evidence>
<accession>A0A225AI18</accession>
<name>A0A225AI18_TALAT</name>
<organism evidence="6 7">
    <name type="scientific">Talaromyces atroroseus</name>
    <dbReference type="NCBI Taxonomy" id="1441469"/>
    <lineage>
        <taxon>Eukaryota</taxon>
        <taxon>Fungi</taxon>
        <taxon>Dikarya</taxon>
        <taxon>Ascomycota</taxon>
        <taxon>Pezizomycotina</taxon>
        <taxon>Eurotiomycetes</taxon>
        <taxon>Eurotiomycetidae</taxon>
        <taxon>Eurotiales</taxon>
        <taxon>Trichocomaceae</taxon>
        <taxon>Talaromyces</taxon>
        <taxon>Talaromyces sect. Trachyspermi</taxon>
    </lineage>
</organism>
<dbReference type="InterPro" id="IPR029004">
    <property type="entry name" value="Ribosomal_eL28/Mak16"/>
</dbReference>
<dbReference type="Gene3D" id="3.30.390.110">
    <property type="match status" value="1"/>
</dbReference>
<feature type="region of interest" description="Disordered" evidence="4">
    <location>
        <begin position="128"/>
        <end position="155"/>
    </location>
</feature>
<dbReference type="GO" id="GO:0006412">
    <property type="term" value="P:translation"/>
    <property type="evidence" value="ECO:0007669"/>
    <property type="project" value="InterPro"/>
</dbReference>
<reference evidence="6 7" key="1">
    <citation type="submission" date="2015-06" db="EMBL/GenBank/DDBJ databases">
        <title>Talaromyces atroroseus IBT 11181 draft genome.</title>
        <authorList>
            <person name="Rasmussen K.B."/>
            <person name="Rasmussen S."/>
            <person name="Petersen B."/>
            <person name="Sicheritz-Ponten T."/>
            <person name="Mortensen U.H."/>
            <person name="Thrane U."/>
        </authorList>
    </citation>
    <scope>NUCLEOTIDE SEQUENCE [LARGE SCALE GENOMIC DNA]</scope>
    <source>
        <strain evidence="6 7">IBT 11181</strain>
    </source>
</reference>
<dbReference type="GO" id="GO:0005840">
    <property type="term" value="C:ribosome"/>
    <property type="evidence" value="ECO:0007669"/>
    <property type="project" value="UniProtKB-KW"/>
</dbReference>
<dbReference type="GO" id="GO:0003735">
    <property type="term" value="F:structural constituent of ribosome"/>
    <property type="evidence" value="ECO:0007669"/>
    <property type="project" value="InterPro"/>
</dbReference>
<dbReference type="OrthoDB" id="338850at2759"/>
<sequence length="155" mass="16756">MAAERSNVSADLVWQITRGNNAYLVQRNISGGVRFSRDTLNPVNIHSRKYAGYANDKALGLQASENGGVVLIAKNASNTASPSKNIRTVTYGPKTSNRKIYKSVASSTAKNGYRADLREVAIARVSAIRRSQQPKKDAPAPKLRGAKAKQAAEQE</sequence>
<dbReference type="InterPro" id="IPR002672">
    <property type="entry name" value="Ribosomal_eL28"/>
</dbReference>
<evidence type="ECO:0000256" key="4">
    <source>
        <dbReference type="SAM" id="MobiDB-lite"/>
    </source>
</evidence>
<evidence type="ECO:0000313" key="7">
    <source>
        <dbReference type="Proteomes" id="UP000214365"/>
    </source>
</evidence>
<evidence type="ECO:0000256" key="2">
    <source>
        <dbReference type="ARBA" id="ARBA00022980"/>
    </source>
</evidence>
<protein>
    <recommendedName>
        <fullName evidence="5">Ribosomal eL28/Mak16 domain-containing protein</fullName>
    </recommendedName>
</protein>